<evidence type="ECO:0000313" key="5">
    <source>
        <dbReference type="Ensembl" id="ENSCSEP00000021458.1"/>
    </source>
</evidence>
<accession>A0A3P8W1P7</accession>
<sequence>MVGGALSFTATAAAAAAAAAAAETTHSAVTMSAGDVVCTGWLIKSPPEKKLKRFAWRKRWFVLRRGRMSGNPDVLEYYQSKNSKKPIRTIDLRECEVEMLNGQLRIKRDFHGKHLFVVKTSFRIFYLVAKTEEEMNSWITSITQICHLGNLEDAESSEEGFPQTPTSLQQSTDSSDITSVSSQLDFGHPLDYLFLSQCETGSLSRHNSFSNSEVSLELKTSDDAFRDVVPSPLYPSSSQPICPPNTSPSPFHQGCLINPPLTPLSTPVILPSSSSSPLRHCAASVFKFDKPNSSPLLEATGQRQTPPPLPPKSNQLSEHLSDESNHKPRAISVQRFSGHTVFLSRRTSLSSLDHFKTDAENRLIRNRRQSLNLPCFGTSPVESNQDESYVPMSSPSTPVETDGYIPMCPRTNTFINNSCSMDQTSSLSSLICQAEDLAPPPIHRHLKPRLRKARPPPLDLRGLSTITECPTNFPLSRTVSETGCSFSANHVLLERKHENTDKLRDFEINHIAMEARQQFFFTSDGAVPPRGRPSNLDYLSLDFNSASPSPVQKKPFLSDEHKVDYVQVDEKKTQALQNTKMEWTDVRQSKS</sequence>
<dbReference type="PANTHER" id="PTHR45960:SF3">
    <property type="entry name" value="GRB2-ASSOCIATED-BINDING PROTEIN 3"/>
    <property type="match status" value="1"/>
</dbReference>
<evidence type="ECO:0000256" key="3">
    <source>
        <dbReference type="SAM" id="SignalP"/>
    </source>
</evidence>
<feature type="region of interest" description="Disordered" evidence="2">
    <location>
        <begin position="382"/>
        <end position="404"/>
    </location>
</feature>
<dbReference type="STRING" id="244447.ENSCSEP00000021458"/>
<dbReference type="SMART" id="SM00233">
    <property type="entry name" value="PH"/>
    <property type="match status" value="1"/>
</dbReference>
<feature type="region of interest" description="Disordered" evidence="2">
    <location>
        <begin position="292"/>
        <end position="326"/>
    </location>
</feature>
<evidence type="ECO:0000259" key="4">
    <source>
        <dbReference type="PROSITE" id="PS50003"/>
    </source>
</evidence>
<dbReference type="PANTHER" id="PTHR45960">
    <property type="entry name" value="GRB2-ASSOCIATED-BINDING PROTEIN"/>
    <property type="match status" value="1"/>
</dbReference>
<dbReference type="GO" id="GO:0007165">
    <property type="term" value="P:signal transduction"/>
    <property type="evidence" value="ECO:0007669"/>
    <property type="project" value="TreeGrafter"/>
</dbReference>
<feature type="domain" description="PH" evidence="4">
    <location>
        <begin position="35"/>
        <end position="147"/>
    </location>
</feature>
<protein>
    <submittedName>
        <fullName evidence="5">GRB2 associated binding protein 3</fullName>
    </submittedName>
</protein>
<dbReference type="CTD" id="139716"/>
<evidence type="ECO:0000256" key="1">
    <source>
        <dbReference type="ARBA" id="ARBA00029462"/>
    </source>
</evidence>
<dbReference type="InParanoid" id="A0A3P8W1P7"/>
<dbReference type="GO" id="GO:0035591">
    <property type="term" value="F:signaling adaptor activity"/>
    <property type="evidence" value="ECO:0007669"/>
    <property type="project" value="TreeGrafter"/>
</dbReference>
<feature type="compositionally biased region" description="Low complexity" evidence="2">
    <location>
        <begin position="162"/>
        <end position="180"/>
    </location>
</feature>
<dbReference type="AlphaFoldDB" id="A0A3P8W1P7"/>
<dbReference type="Ensembl" id="ENSCSET00000021734.1">
    <property type="protein sequence ID" value="ENSCSEP00000021458.1"/>
    <property type="gene ID" value="ENSCSEG00000013695.1"/>
</dbReference>
<dbReference type="InterPro" id="IPR011993">
    <property type="entry name" value="PH-like_dom_sf"/>
</dbReference>
<comment type="similarity">
    <text evidence="1">Belongs to the GAB family.</text>
</comment>
<feature type="compositionally biased region" description="Polar residues" evidence="2">
    <location>
        <begin position="382"/>
        <end position="399"/>
    </location>
</feature>
<dbReference type="InterPro" id="IPR001849">
    <property type="entry name" value="PH_domain"/>
</dbReference>
<dbReference type="GeneID" id="103395290"/>
<dbReference type="KEGG" id="csem:103395290"/>
<name>A0A3P8W1P7_CYNSE</name>
<dbReference type="PROSITE" id="PS50003">
    <property type="entry name" value="PH_DOMAIN"/>
    <property type="match status" value="1"/>
</dbReference>
<keyword evidence="3" id="KW-0732">Signal</keyword>
<dbReference type="Gene3D" id="2.30.29.30">
    <property type="entry name" value="Pleckstrin-homology domain (PH domain)/Phosphotyrosine-binding domain (PTB)"/>
    <property type="match status" value="1"/>
</dbReference>
<reference evidence="5" key="3">
    <citation type="submission" date="2025-09" db="UniProtKB">
        <authorList>
            <consortium name="Ensembl"/>
        </authorList>
    </citation>
    <scope>IDENTIFICATION</scope>
</reference>
<evidence type="ECO:0000313" key="6">
    <source>
        <dbReference type="Proteomes" id="UP000265120"/>
    </source>
</evidence>
<proteinExistence type="inferred from homology"/>
<feature type="signal peptide" evidence="3">
    <location>
        <begin position="1"/>
        <end position="22"/>
    </location>
</feature>
<feature type="chain" id="PRO_5018235562" evidence="3">
    <location>
        <begin position="23"/>
        <end position="591"/>
    </location>
</feature>
<dbReference type="RefSeq" id="XP_008331169.1">
    <property type="nucleotide sequence ID" value="XM_008332947.3"/>
</dbReference>
<dbReference type="OrthoDB" id="360585at2759"/>
<organism evidence="5 6">
    <name type="scientific">Cynoglossus semilaevis</name>
    <name type="common">Tongue sole</name>
    <dbReference type="NCBI Taxonomy" id="244447"/>
    <lineage>
        <taxon>Eukaryota</taxon>
        <taxon>Metazoa</taxon>
        <taxon>Chordata</taxon>
        <taxon>Craniata</taxon>
        <taxon>Vertebrata</taxon>
        <taxon>Euteleostomi</taxon>
        <taxon>Actinopterygii</taxon>
        <taxon>Neopterygii</taxon>
        <taxon>Teleostei</taxon>
        <taxon>Neoteleostei</taxon>
        <taxon>Acanthomorphata</taxon>
        <taxon>Carangaria</taxon>
        <taxon>Pleuronectiformes</taxon>
        <taxon>Pleuronectoidei</taxon>
        <taxon>Cynoglossidae</taxon>
        <taxon>Cynoglossinae</taxon>
        <taxon>Cynoglossus</taxon>
    </lineage>
</organism>
<reference evidence="5" key="2">
    <citation type="submission" date="2025-08" db="UniProtKB">
        <authorList>
            <consortium name="Ensembl"/>
        </authorList>
    </citation>
    <scope>IDENTIFICATION</scope>
</reference>
<dbReference type="OMA" id="YIPMSPQ"/>
<dbReference type="Pfam" id="PF00169">
    <property type="entry name" value="PH"/>
    <property type="match status" value="1"/>
</dbReference>
<dbReference type="Proteomes" id="UP000265120">
    <property type="component" value="Chromosome 19"/>
</dbReference>
<reference evidence="5 6" key="1">
    <citation type="journal article" date="2014" name="Nat. Genet.">
        <title>Whole-genome sequence of a flatfish provides insights into ZW sex chromosome evolution and adaptation to a benthic lifestyle.</title>
        <authorList>
            <person name="Chen S."/>
            <person name="Zhang G."/>
            <person name="Shao C."/>
            <person name="Huang Q."/>
            <person name="Liu G."/>
            <person name="Zhang P."/>
            <person name="Song W."/>
            <person name="An N."/>
            <person name="Chalopin D."/>
            <person name="Volff J.N."/>
            <person name="Hong Y."/>
            <person name="Li Q."/>
            <person name="Sha Z."/>
            <person name="Zhou H."/>
            <person name="Xie M."/>
            <person name="Yu Q."/>
            <person name="Liu Y."/>
            <person name="Xiang H."/>
            <person name="Wang N."/>
            <person name="Wu K."/>
            <person name="Yang C."/>
            <person name="Zhou Q."/>
            <person name="Liao X."/>
            <person name="Yang L."/>
            <person name="Hu Q."/>
            <person name="Zhang J."/>
            <person name="Meng L."/>
            <person name="Jin L."/>
            <person name="Tian Y."/>
            <person name="Lian J."/>
            <person name="Yang J."/>
            <person name="Miao G."/>
            <person name="Liu S."/>
            <person name="Liang Z."/>
            <person name="Yan F."/>
            <person name="Li Y."/>
            <person name="Sun B."/>
            <person name="Zhang H."/>
            <person name="Zhang J."/>
            <person name="Zhu Y."/>
            <person name="Du M."/>
            <person name="Zhao Y."/>
            <person name="Schartl M."/>
            <person name="Tang Q."/>
            <person name="Wang J."/>
        </authorList>
    </citation>
    <scope>NUCLEOTIDE SEQUENCE</scope>
</reference>
<dbReference type="GeneTree" id="ENSGT00940000159803"/>
<feature type="region of interest" description="Disordered" evidence="2">
    <location>
        <begin position="154"/>
        <end position="180"/>
    </location>
</feature>
<dbReference type="InterPro" id="IPR046355">
    <property type="entry name" value="Gab1-4-like"/>
</dbReference>
<evidence type="ECO:0000256" key="2">
    <source>
        <dbReference type="SAM" id="MobiDB-lite"/>
    </source>
</evidence>
<keyword evidence="6" id="KW-1185">Reference proteome</keyword>
<dbReference type="GO" id="GO:0005737">
    <property type="term" value="C:cytoplasm"/>
    <property type="evidence" value="ECO:0007669"/>
    <property type="project" value="TreeGrafter"/>
</dbReference>
<dbReference type="SUPFAM" id="SSF50729">
    <property type="entry name" value="PH domain-like"/>
    <property type="match status" value="1"/>
</dbReference>